<evidence type="ECO:0000313" key="1">
    <source>
        <dbReference type="EMBL" id="CAG8830406.1"/>
    </source>
</evidence>
<evidence type="ECO:0000313" key="2">
    <source>
        <dbReference type="Proteomes" id="UP000789901"/>
    </source>
</evidence>
<dbReference type="EMBL" id="CAJVQB010042447">
    <property type="protein sequence ID" value="CAG8830406.1"/>
    <property type="molecule type" value="Genomic_DNA"/>
</dbReference>
<accession>A0ABN7WG82</accession>
<organism evidence="1 2">
    <name type="scientific">Gigaspora margarita</name>
    <dbReference type="NCBI Taxonomy" id="4874"/>
    <lineage>
        <taxon>Eukaryota</taxon>
        <taxon>Fungi</taxon>
        <taxon>Fungi incertae sedis</taxon>
        <taxon>Mucoromycota</taxon>
        <taxon>Glomeromycotina</taxon>
        <taxon>Glomeromycetes</taxon>
        <taxon>Diversisporales</taxon>
        <taxon>Gigasporaceae</taxon>
        <taxon>Gigaspora</taxon>
    </lineage>
</organism>
<keyword evidence="2" id="KW-1185">Reference proteome</keyword>
<protein>
    <submittedName>
        <fullName evidence="1">18315_t:CDS:1</fullName>
    </submittedName>
</protein>
<name>A0ABN7WG82_GIGMA</name>
<dbReference type="Proteomes" id="UP000789901">
    <property type="component" value="Unassembled WGS sequence"/>
</dbReference>
<reference evidence="1 2" key="1">
    <citation type="submission" date="2021-06" db="EMBL/GenBank/DDBJ databases">
        <authorList>
            <person name="Kallberg Y."/>
            <person name="Tangrot J."/>
            <person name="Rosling A."/>
        </authorList>
    </citation>
    <scope>NUCLEOTIDE SEQUENCE [LARGE SCALE GENOMIC DNA]</scope>
    <source>
        <strain evidence="1 2">120-4 pot B 10/14</strain>
    </source>
</reference>
<sequence length="126" mass="15100">MKFDSSYTIRDLWIYTINNFRDSYTNKFALRTNSGEWHILDTMGGFRIAIKQILRFNITGWRGWIMKKLKLIKLFPTMAHTLEISFDKINNFEPYFAKLNEIHVKQKVLNILENDNLLKIRKNKKA</sequence>
<gene>
    <name evidence="1" type="ORF">GMARGA_LOCUS30302</name>
</gene>
<proteinExistence type="predicted"/>
<comment type="caution">
    <text evidence="1">The sequence shown here is derived from an EMBL/GenBank/DDBJ whole genome shotgun (WGS) entry which is preliminary data.</text>
</comment>